<gene>
    <name evidence="1" type="ORF">P872_23550</name>
</gene>
<dbReference type="Proteomes" id="UP000016843">
    <property type="component" value="Unassembled WGS sequence"/>
</dbReference>
<organism evidence="1 2">
    <name type="scientific">Rhodonellum psychrophilum GCM71 = DSM 17998</name>
    <dbReference type="NCBI Taxonomy" id="1123057"/>
    <lineage>
        <taxon>Bacteria</taxon>
        <taxon>Pseudomonadati</taxon>
        <taxon>Bacteroidota</taxon>
        <taxon>Cytophagia</taxon>
        <taxon>Cytophagales</taxon>
        <taxon>Cytophagaceae</taxon>
        <taxon>Rhodonellum</taxon>
    </lineage>
</organism>
<dbReference type="OrthoDB" id="4823114at2"/>
<sequence length="362" mass="41813">MNRLLNPFMIQIDPMEKLLLVNFEKDPDEFYMGFEPQVFDDEKNGKGHLIIGWRVDGRVDVYHQPSLTLDHAKYDIAGKGLANMVSVEMKAAEFEVDAFGVHAHYQFKDLRNRSVEFKINEYNQKKRKPFGLLAPMGNAAVHPSSMPLVLMHDFYFVRRTKTVFFIKIDKKNHQPDTFPIPMDWTRMYFARYSPEPVIATLNPAFDDVLPAIKLGNGKEQAFEGDLIYEIEWENRLPKLKSLIKNNKTHPIKLSFHPAFPNLDLLEVGSPVKGTFEISGHPSTGFVAGDYLVSPNKKGTTIVLAPSKGWKPRPTKLSLWILYSVVRIFKLWPTTYRWEASLERSKDEVWHMKSCWKRTGKIL</sequence>
<protein>
    <submittedName>
        <fullName evidence="1">Uncharacterized protein</fullName>
    </submittedName>
</protein>
<dbReference type="EMBL" id="AWXR01000002">
    <property type="protein sequence ID" value="ERM84688.1"/>
    <property type="molecule type" value="Genomic_DNA"/>
</dbReference>
<evidence type="ECO:0000313" key="1">
    <source>
        <dbReference type="EMBL" id="ERM84688.1"/>
    </source>
</evidence>
<name>U5C3Q6_9BACT</name>
<reference evidence="1 2" key="1">
    <citation type="journal article" date="2013" name="Genome Announc.">
        <title>Draft Genome Sequence of the Psychrophilic and Alkaliphilic Rhodonellum psychrophilum Strain GCM71T.</title>
        <authorList>
            <person name="Hauptmann A.L."/>
            <person name="Glaring M.A."/>
            <person name="Hallin P.F."/>
            <person name="Prieme A."/>
            <person name="Stougaard P."/>
        </authorList>
    </citation>
    <scope>NUCLEOTIDE SEQUENCE [LARGE SCALE GENOMIC DNA]</scope>
    <source>
        <strain evidence="1 2">GCM71</strain>
    </source>
</reference>
<dbReference type="eggNOG" id="ENOG502Z9HY">
    <property type="taxonomic scope" value="Bacteria"/>
</dbReference>
<accession>U5C3Q6</accession>
<proteinExistence type="predicted"/>
<dbReference type="AlphaFoldDB" id="U5C3Q6"/>
<comment type="caution">
    <text evidence="1">The sequence shown here is derived from an EMBL/GenBank/DDBJ whole genome shotgun (WGS) entry which is preliminary data.</text>
</comment>
<evidence type="ECO:0000313" key="2">
    <source>
        <dbReference type="Proteomes" id="UP000016843"/>
    </source>
</evidence>
<keyword evidence="2" id="KW-1185">Reference proteome</keyword>